<dbReference type="EMBL" id="JAJEKE010000001">
    <property type="protein sequence ID" value="MCQ1528275.1"/>
    <property type="molecule type" value="Genomic_DNA"/>
</dbReference>
<feature type="transmembrane region" description="Helical" evidence="7">
    <location>
        <begin position="234"/>
        <end position="255"/>
    </location>
</feature>
<evidence type="ECO:0000256" key="4">
    <source>
        <dbReference type="ARBA" id="ARBA00022692"/>
    </source>
</evidence>
<feature type="transmembrane region" description="Helical" evidence="7">
    <location>
        <begin position="203"/>
        <end position="222"/>
    </location>
</feature>
<reference evidence="8 9" key="1">
    <citation type="submission" date="2021-10" db="EMBL/GenBank/DDBJ databases">
        <title>Lutispora strain m25 sp. nov., a thermophilic, non-spore-forming bacterium isolated from a lab-scale methanogenic bioreactor digesting anaerobic sludge.</title>
        <authorList>
            <person name="El Houari A."/>
            <person name="Mcdonald J."/>
        </authorList>
    </citation>
    <scope>NUCLEOTIDE SEQUENCE [LARGE SCALE GENOMIC DNA]</scope>
    <source>
        <strain evidence="9">m25</strain>
    </source>
</reference>
<dbReference type="InterPro" id="IPR004776">
    <property type="entry name" value="Mem_transp_PIN-like"/>
</dbReference>
<keyword evidence="3" id="KW-1003">Cell membrane</keyword>
<feature type="transmembrane region" description="Helical" evidence="7">
    <location>
        <begin position="169"/>
        <end position="191"/>
    </location>
</feature>
<evidence type="ECO:0000256" key="3">
    <source>
        <dbReference type="ARBA" id="ARBA00022475"/>
    </source>
</evidence>
<feature type="transmembrane region" description="Helical" evidence="7">
    <location>
        <begin position="96"/>
        <end position="118"/>
    </location>
</feature>
<feature type="transmembrane region" description="Helical" evidence="7">
    <location>
        <begin position="261"/>
        <end position="283"/>
    </location>
</feature>
<organism evidence="8 9">
    <name type="scientific">Lutispora saccharofermentans</name>
    <dbReference type="NCBI Taxonomy" id="3024236"/>
    <lineage>
        <taxon>Bacteria</taxon>
        <taxon>Bacillati</taxon>
        <taxon>Bacillota</taxon>
        <taxon>Clostridia</taxon>
        <taxon>Lutisporales</taxon>
        <taxon>Lutisporaceae</taxon>
        <taxon>Lutispora</taxon>
    </lineage>
</organism>
<name>A0ABT1NAJ5_9FIRM</name>
<gene>
    <name evidence="8" type="ORF">LJD61_01755</name>
</gene>
<dbReference type="Pfam" id="PF03547">
    <property type="entry name" value="Mem_trans"/>
    <property type="match status" value="2"/>
</dbReference>
<keyword evidence="9" id="KW-1185">Reference proteome</keyword>
<dbReference type="PANTHER" id="PTHR36838:SF1">
    <property type="entry name" value="SLR1864 PROTEIN"/>
    <property type="match status" value="1"/>
</dbReference>
<keyword evidence="5 7" id="KW-1133">Transmembrane helix</keyword>
<evidence type="ECO:0000313" key="9">
    <source>
        <dbReference type="Proteomes" id="UP001651880"/>
    </source>
</evidence>
<sequence length="321" mass="35332">MKVFLFILTNNIIPIFALIALGFLISRKFDLNINTLSKLIFYIFSPCFIFVNLYKTSVPLEMMKVMAIAVMILGANMLIAALLSKLRGYSEGLKNAFANSIMFYNSANIGIPLITLVFSSEPFIVNGEMPYLSIALTVQIMVLVVQNISTHTIGLINAGKADTQWKDSFVKAMKMPIIYAILLAFVCKALPYDLTRLPVWSSLNYAGDALVPVSLITLGIQLMRTPIELRNIDVYLSCFIRLLVGPVLAVIFIYMLRVDGIIAHTLVISSAVPSSVNSALIAVEYDNHPDFASQAVVASTLLSAVSLAFVIYMARVLFPVV</sequence>
<evidence type="ECO:0000313" key="8">
    <source>
        <dbReference type="EMBL" id="MCQ1528275.1"/>
    </source>
</evidence>
<feature type="transmembrane region" description="Helical" evidence="7">
    <location>
        <begin position="36"/>
        <end position="54"/>
    </location>
</feature>
<feature type="transmembrane region" description="Helical" evidence="7">
    <location>
        <begin position="130"/>
        <end position="148"/>
    </location>
</feature>
<evidence type="ECO:0000256" key="7">
    <source>
        <dbReference type="SAM" id="Phobius"/>
    </source>
</evidence>
<comment type="caution">
    <text evidence="8">The sequence shown here is derived from an EMBL/GenBank/DDBJ whole genome shotgun (WGS) entry which is preliminary data.</text>
</comment>
<protein>
    <submittedName>
        <fullName evidence="8">AEC family transporter</fullName>
    </submittedName>
</protein>
<evidence type="ECO:0000256" key="5">
    <source>
        <dbReference type="ARBA" id="ARBA00022989"/>
    </source>
</evidence>
<feature type="transmembrane region" description="Helical" evidence="7">
    <location>
        <begin position="66"/>
        <end position="84"/>
    </location>
</feature>
<accession>A0ABT1NAJ5</accession>
<dbReference type="Proteomes" id="UP001651880">
    <property type="component" value="Unassembled WGS sequence"/>
</dbReference>
<comment type="subcellular location">
    <subcellularLocation>
        <location evidence="1">Membrane</location>
        <topology evidence="1">Multi-pass membrane protein</topology>
    </subcellularLocation>
</comment>
<evidence type="ECO:0000256" key="1">
    <source>
        <dbReference type="ARBA" id="ARBA00004141"/>
    </source>
</evidence>
<dbReference type="PANTHER" id="PTHR36838">
    <property type="entry name" value="AUXIN EFFLUX CARRIER FAMILY PROTEIN"/>
    <property type="match status" value="1"/>
</dbReference>
<keyword evidence="2" id="KW-0813">Transport</keyword>
<dbReference type="RefSeq" id="WP_255225766.1">
    <property type="nucleotide sequence ID" value="NZ_JAJEKE010000001.1"/>
</dbReference>
<evidence type="ECO:0000256" key="6">
    <source>
        <dbReference type="ARBA" id="ARBA00023136"/>
    </source>
</evidence>
<feature type="transmembrane region" description="Helical" evidence="7">
    <location>
        <begin position="295"/>
        <end position="318"/>
    </location>
</feature>
<proteinExistence type="predicted"/>
<keyword evidence="6 7" id="KW-0472">Membrane</keyword>
<keyword evidence="4 7" id="KW-0812">Transmembrane</keyword>
<evidence type="ECO:0000256" key="2">
    <source>
        <dbReference type="ARBA" id="ARBA00022448"/>
    </source>
</evidence>
<feature type="transmembrane region" description="Helical" evidence="7">
    <location>
        <begin position="6"/>
        <end position="24"/>
    </location>
</feature>